<accession>A0AA40LPX3</accession>
<reference evidence="1" key="1">
    <citation type="submission" date="2023-06" db="EMBL/GenBank/DDBJ databases">
        <title>Reference genome for the Northern bat (Eptesicus nilssonii), a most northern bat species.</title>
        <authorList>
            <person name="Laine V.N."/>
            <person name="Pulliainen A.T."/>
            <person name="Lilley T.M."/>
        </authorList>
    </citation>
    <scope>NUCLEOTIDE SEQUENCE</scope>
    <source>
        <strain evidence="1">BLF_Eptnil</strain>
        <tissue evidence="1">Kidney</tissue>
    </source>
</reference>
<dbReference type="AlphaFoldDB" id="A0AA40LPX3"/>
<keyword evidence="2" id="KW-1185">Reference proteome</keyword>
<dbReference type="EMBL" id="JAULJE010000008">
    <property type="protein sequence ID" value="KAK1339793.1"/>
    <property type="molecule type" value="Genomic_DNA"/>
</dbReference>
<evidence type="ECO:0000313" key="2">
    <source>
        <dbReference type="Proteomes" id="UP001177744"/>
    </source>
</evidence>
<dbReference type="Proteomes" id="UP001177744">
    <property type="component" value="Unassembled WGS sequence"/>
</dbReference>
<evidence type="ECO:0000313" key="1">
    <source>
        <dbReference type="EMBL" id="KAK1339793.1"/>
    </source>
</evidence>
<organism evidence="1 2">
    <name type="scientific">Cnephaeus nilssonii</name>
    <name type="common">Northern bat</name>
    <name type="synonym">Eptesicus nilssonii</name>
    <dbReference type="NCBI Taxonomy" id="3371016"/>
    <lineage>
        <taxon>Eukaryota</taxon>
        <taxon>Metazoa</taxon>
        <taxon>Chordata</taxon>
        <taxon>Craniata</taxon>
        <taxon>Vertebrata</taxon>
        <taxon>Euteleostomi</taxon>
        <taxon>Mammalia</taxon>
        <taxon>Eutheria</taxon>
        <taxon>Laurasiatheria</taxon>
        <taxon>Chiroptera</taxon>
        <taxon>Yangochiroptera</taxon>
        <taxon>Vespertilionidae</taxon>
        <taxon>Cnephaeus</taxon>
    </lineage>
</organism>
<gene>
    <name evidence="1" type="ORF">QTO34_018350</name>
</gene>
<proteinExistence type="predicted"/>
<name>A0AA40LPX3_CNENI</name>
<protein>
    <submittedName>
        <fullName evidence="1">Uncharacterized protein</fullName>
    </submittedName>
</protein>
<comment type="caution">
    <text evidence="1">The sequence shown here is derived from an EMBL/GenBank/DDBJ whole genome shotgun (WGS) entry which is preliminary data.</text>
</comment>
<sequence length="199" mass="22233">MWRKDFQEGPGPGSHLLIKEQQGGRKFVLSRCHQHKARGECRSARALLRLVSAAAVMGTSPASAAALSSEPSRSIKQVGDFQEDVRKSNTSLLRYNNIEIRPINNPTMTSKYSSKRIVIWLTGKLETIKLSEEDMLKVNTGQTISKAVNAKEKFLKEIKSTTTANTWISKTTPNQLSHTGQGKTALYCKKMPCRKDFHN</sequence>